<proteinExistence type="inferred from homology"/>
<dbReference type="Proteomes" id="UP001344447">
    <property type="component" value="Unassembled WGS sequence"/>
</dbReference>
<comment type="caution">
    <text evidence="6">The sequence shown here is derived from an EMBL/GenBank/DDBJ whole genome shotgun (WGS) entry which is preliminary data.</text>
</comment>
<dbReference type="InterPro" id="IPR004147">
    <property type="entry name" value="ABC1_dom"/>
</dbReference>
<organism evidence="6 7">
    <name type="scientific">Dictyostelium firmibasis</name>
    <dbReference type="NCBI Taxonomy" id="79012"/>
    <lineage>
        <taxon>Eukaryota</taxon>
        <taxon>Amoebozoa</taxon>
        <taxon>Evosea</taxon>
        <taxon>Eumycetozoa</taxon>
        <taxon>Dictyostelia</taxon>
        <taxon>Dictyosteliales</taxon>
        <taxon>Dictyosteliaceae</taxon>
        <taxon>Dictyostelium</taxon>
    </lineage>
</organism>
<evidence type="ECO:0000313" key="6">
    <source>
        <dbReference type="EMBL" id="KAK5580899.1"/>
    </source>
</evidence>
<accession>A0AAN7TW19</accession>
<evidence type="ECO:0000313" key="7">
    <source>
        <dbReference type="Proteomes" id="UP001344447"/>
    </source>
</evidence>
<dbReference type="InterPro" id="IPR000868">
    <property type="entry name" value="Isochorismatase-like_dom"/>
</dbReference>
<dbReference type="InterPro" id="IPR051130">
    <property type="entry name" value="Mito_struct-func_regulator"/>
</dbReference>
<dbReference type="SUPFAM" id="SSF56112">
    <property type="entry name" value="Protein kinase-like (PK-like)"/>
    <property type="match status" value="1"/>
</dbReference>
<dbReference type="InterPro" id="IPR045307">
    <property type="entry name" value="ADCK1_dom"/>
</dbReference>
<dbReference type="Pfam" id="PF00857">
    <property type="entry name" value="Isochorismatase"/>
    <property type="match status" value="1"/>
</dbReference>
<dbReference type="InterPro" id="IPR036380">
    <property type="entry name" value="Isochorismatase-like_sf"/>
</dbReference>
<dbReference type="Gene3D" id="3.40.50.850">
    <property type="entry name" value="Isochorismatase-like"/>
    <property type="match status" value="1"/>
</dbReference>
<comment type="similarity">
    <text evidence="2">Belongs to the protein kinase superfamily. ADCK protein kinase family.</text>
</comment>
<dbReference type="PANTHER" id="PTHR43173">
    <property type="entry name" value="ABC1 FAMILY PROTEIN"/>
    <property type="match status" value="1"/>
</dbReference>
<evidence type="ECO:0000256" key="3">
    <source>
        <dbReference type="SAM" id="MobiDB-lite"/>
    </source>
</evidence>
<sequence>MIKSLGKIIPETSALFICDVQSKFANHIFKFNGVVNQSKYMMRVCNELKVPIIFTEQYPKGLGHTIEDLLKERSEQHQSKIFEKTLYSMCTNEVLNHLKQNHKDLKSILITGIETHVCVLQSTLDFLENGYDVHILSDAVSSNNNNDRLVALERMRQSGAFITTTESVIFQLTRDATHKSFKMKPSSTQLFSLLSNKYNTNSFTTTKIQQQQQQQKQQQHHDQTTPPQPPSNPKKTNKDRIKDILRKTAITPQIFLKVLEKFAKSYKKTIAFILGVIAFLIYSYETPDSYFGSMMNVMVRFYRTMYCAARIMVNYKILSYTPEDSVEYLEKSKMCHQESAELILELCLTNGGLYIKAGQYIASLNHILPIQYTKTLTVLQDQAPWRDFYEVESVFIKDLGNPPNHYFSDFDKLPIAAASLAQVHRAITKEGEEVAVKVQYVDLQRNFDGDILTHNCLLTLINMAFPDFEFNWMAEEMKTVLIKELDFCQEADNAERAAADLSNNKSAYIPKVFRPYSSKRILTSEFIHGCKINNVQAIRAMGLSEKTVSQRFIEIMCEQIFIHAFVHVDPHAGNVLVRQNPNNLSQPQIVLLDHGLYREYGEEFRLNFCNLYKNLVLCNNRKVEKYSKALGVQNWKLFSTMILMRNFEGSSVGLSNSISSEDLEKLLSGALERIKDINLLMKAMPRHLLLILRNNNLLRSINMELGSPVNRFSIMARYAAKGLNSNTSKNSGIIRFVKRVEEKVSLEVMLKGYEIYYYIANRILSILIRLHLINPEKLIKDQMKKLG</sequence>
<dbReference type="PANTHER" id="PTHR43173:SF28">
    <property type="entry name" value="AARF DOMAIN CONTAINING KINASE 5"/>
    <property type="match status" value="1"/>
</dbReference>
<dbReference type="SUPFAM" id="SSF52499">
    <property type="entry name" value="Isochorismatase-like hydrolases"/>
    <property type="match status" value="1"/>
</dbReference>
<gene>
    <name evidence="6" type="ORF">RB653_000923</name>
</gene>
<comment type="similarity">
    <text evidence="1">Belongs to the isochorismatase family.</text>
</comment>
<evidence type="ECO:0000256" key="2">
    <source>
        <dbReference type="ARBA" id="ARBA00009670"/>
    </source>
</evidence>
<dbReference type="CDD" id="cd01012">
    <property type="entry name" value="YcaC_related"/>
    <property type="match status" value="1"/>
</dbReference>
<name>A0AAN7TW19_9MYCE</name>
<evidence type="ECO:0000259" key="4">
    <source>
        <dbReference type="Pfam" id="PF00857"/>
    </source>
</evidence>
<dbReference type="CDD" id="cd13969">
    <property type="entry name" value="ADCK1-like"/>
    <property type="match status" value="1"/>
</dbReference>
<reference evidence="6 7" key="1">
    <citation type="submission" date="2023-11" db="EMBL/GenBank/DDBJ databases">
        <title>Dfirmibasis_genome.</title>
        <authorList>
            <person name="Edelbroek B."/>
            <person name="Kjellin J."/>
            <person name="Jerlstrom-Hultqvist J."/>
            <person name="Soderbom F."/>
        </authorList>
    </citation>
    <scope>NUCLEOTIDE SEQUENCE [LARGE SCALE GENOMIC DNA]</scope>
    <source>
        <strain evidence="6 7">TNS-C-14</strain>
    </source>
</reference>
<dbReference type="Pfam" id="PF03109">
    <property type="entry name" value="ABC1"/>
    <property type="match status" value="1"/>
</dbReference>
<feature type="domain" description="Isochorismatase-like" evidence="4">
    <location>
        <begin position="13"/>
        <end position="167"/>
    </location>
</feature>
<feature type="region of interest" description="Disordered" evidence="3">
    <location>
        <begin position="205"/>
        <end position="238"/>
    </location>
</feature>
<dbReference type="EMBL" id="JAVFKY010000002">
    <property type="protein sequence ID" value="KAK5580899.1"/>
    <property type="molecule type" value="Genomic_DNA"/>
</dbReference>
<protein>
    <submittedName>
        <fullName evidence="6">Uncharacterized protein</fullName>
    </submittedName>
</protein>
<dbReference type="InterPro" id="IPR011009">
    <property type="entry name" value="Kinase-like_dom_sf"/>
</dbReference>
<evidence type="ECO:0000256" key="1">
    <source>
        <dbReference type="ARBA" id="ARBA00006336"/>
    </source>
</evidence>
<feature type="compositionally biased region" description="Low complexity" evidence="3">
    <location>
        <begin position="205"/>
        <end position="217"/>
    </location>
</feature>
<feature type="domain" description="ABC1 atypical kinase-like" evidence="5">
    <location>
        <begin position="379"/>
        <end position="626"/>
    </location>
</feature>
<dbReference type="AlphaFoldDB" id="A0AAN7TW19"/>
<evidence type="ECO:0000259" key="5">
    <source>
        <dbReference type="Pfam" id="PF03109"/>
    </source>
</evidence>
<keyword evidence="7" id="KW-1185">Reference proteome</keyword>